<organism evidence="1">
    <name type="scientific">Anguilla anguilla</name>
    <name type="common">European freshwater eel</name>
    <name type="synonym">Muraena anguilla</name>
    <dbReference type="NCBI Taxonomy" id="7936"/>
    <lineage>
        <taxon>Eukaryota</taxon>
        <taxon>Metazoa</taxon>
        <taxon>Chordata</taxon>
        <taxon>Craniata</taxon>
        <taxon>Vertebrata</taxon>
        <taxon>Euteleostomi</taxon>
        <taxon>Actinopterygii</taxon>
        <taxon>Neopterygii</taxon>
        <taxon>Teleostei</taxon>
        <taxon>Anguilliformes</taxon>
        <taxon>Anguillidae</taxon>
        <taxon>Anguilla</taxon>
    </lineage>
</organism>
<dbReference type="EMBL" id="GBXM01069195">
    <property type="protein sequence ID" value="JAH39382.1"/>
    <property type="molecule type" value="Transcribed_RNA"/>
</dbReference>
<protein>
    <submittedName>
        <fullName evidence="1">Uncharacterized protein</fullName>
    </submittedName>
</protein>
<reference evidence="1" key="2">
    <citation type="journal article" date="2015" name="Fish Shellfish Immunol.">
        <title>Early steps in the European eel (Anguilla anguilla)-Vibrio vulnificus interaction in the gills: Role of the RtxA13 toxin.</title>
        <authorList>
            <person name="Callol A."/>
            <person name="Pajuelo D."/>
            <person name="Ebbesson L."/>
            <person name="Teles M."/>
            <person name="MacKenzie S."/>
            <person name="Amaro C."/>
        </authorList>
    </citation>
    <scope>NUCLEOTIDE SEQUENCE</scope>
</reference>
<reference evidence="1" key="1">
    <citation type="submission" date="2014-11" db="EMBL/GenBank/DDBJ databases">
        <authorList>
            <person name="Amaro Gonzalez C."/>
        </authorList>
    </citation>
    <scope>NUCLEOTIDE SEQUENCE</scope>
</reference>
<sequence length="55" mass="6036">MNAAYVTKNNQYLHNSAPARECSSTECKRRFSTACCISSKAKFLFSPNASKLTSA</sequence>
<evidence type="ECO:0000313" key="1">
    <source>
        <dbReference type="EMBL" id="JAH39382.1"/>
    </source>
</evidence>
<proteinExistence type="predicted"/>
<dbReference type="AlphaFoldDB" id="A0A0E9SDS2"/>
<name>A0A0E9SDS2_ANGAN</name>
<accession>A0A0E9SDS2</accession>